<dbReference type="Pfam" id="PF00237">
    <property type="entry name" value="Ribosomal_L22"/>
    <property type="match status" value="1"/>
</dbReference>
<dbReference type="InterPro" id="IPR001063">
    <property type="entry name" value="Ribosomal_uL22"/>
</dbReference>
<dbReference type="Proteomes" id="UP000019384">
    <property type="component" value="Unassembled WGS sequence"/>
</dbReference>
<keyword evidence="7" id="KW-1185">Reference proteome</keyword>
<evidence type="ECO:0000313" key="7">
    <source>
        <dbReference type="Proteomes" id="UP000019384"/>
    </source>
</evidence>
<evidence type="ECO:0000256" key="4">
    <source>
        <dbReference type="RuleBase" id="RU004005"/>
    </source>
</evidence>
<keyword evidence="2 4" id="KW-0689">Ribosomal protein</keyword>
<evidence type="ECO:0000256" key="1">
    <source>
        <dbReference type="ARBA" id="ARBA00009451"/>
    </source>
</evidence>
<feature type="region of interest" description="Disordered" evidence="5">
    <location>
        <begin position="44"/>
        <end position="67"/>
    </location>
</feature>
<dbReference type="Gene3D" id="3.90.470.10">
    <property type="entry name" value="Ribosomal protein L22/L17"/>
    <property type="match status" value="1"/>
</dbReference>
<name>W6MR54_9ASCO</name>
<gene>
    <name evidence="6" type="ORF">KUCA_T00004823001</name>
</gene>
<dbReference type="RefSeq" id="XP_022460828.1">
    <property type="nucleotide sequence ID" value="XM_022605947.1"/>
</dbReference>
<evidence type="ECO:0000256" key="3">
    <source>
        <dbReference type="ARBA" id="ARBA00023274"/>
    </source>
</evidence>
<proteinExistence type="inferred from homology"/>
<dbReference type="InterPro" id="IPR036394">
    <property type="entry name" value="Ribosomal_uL22_sf"/>
</dbReference>
<sequence>MRLFSRNLMVARPAQRFFATSPLRLNDSLFGSLGGSNKAVVAEPTQAASVPQESAAPASDVPAETSDPSVVKYLDPAKDAALQEYLNPAPMKTVETLLSPLKREIYEANVKRNGFFKNGEVEVVNGETYKLQLSKPEIEALEPSIYLKSWRIKYTPKKTNIVLRALKDLPLKKAITQVHFINKKVTKDLDEMLTRGVEHAKRMNYDPNDMYVAESWVGSDGEWVNRPEFKGRGRVGILTHRYVNIRILLKSKQTQARLNWERLERLKKKAVKTPLPNLTVRGPAPGFYKW</sequence>
<dbReference type="EMBL" id="HG793130">
    <property type="protein sequence ID" value="CDK28838.1"/>
    <property type="molecule type" value="Genomic_DNA"/>
</dbReference>
<dbReference type="AlphaFoldDB" id="W6MR54"/>
<evidence type="ECO:0000256" key="5">
    <source>
        <dbReference type="SAM" id="MobiDB-lite"/>
    </source>
</evidence>
<organism evidence="6 7">
    <name type="scientific">Kuraishia capsulata CBS 1993</name>
    <dbReference type="NCBI Taxonomy" id="1382522"/>
    <lineage>
        <taxon>Eukaryota</taxon>
        <taxon>Fungi</taxon>
        <taxon>Dikarya</taxon>
        <taxon>Ascomycota</taxon>
        <taxon>Saccharomycotina</taxon>
        <taxon>Pichiomycetes</taxon>
        <taxon>Pichiales</taxon>
        <taxon>Pichiaceae</taxon>
        <taxon>Kuraishia</taxon>
    </lineage>
</organism>
<evidence type="ECO:0000256" key="2">
    <source>
        <dbReference type="ARBA" id="ARBA00022980"/>
    </source>
</evidence>
<keyword evidence="3 4" id="KW-0687">Ribonucleoprotein</keyword>
<reference evidence="6" key="1">
    <citation type="submission" date="2013-12" db="EMBL/GenBank/DDBJ databases">
        <authorList>
            <person name="Genoscope - CEA"/>
        </authorList>
    </citation>
    <scope>NUCLEOTIDE SEQUENCE</scope>
    <source>
        <strain evidence="6">CBS 1993</strain>
    </source>
</reference>
<dbReference type="PANTHER" id="PTHR13501">
    <property type="entry name" value="CHLOROPLAST 50S RIBOSOMAL PROTEIN L22-RELATED"/>
    <property type="match status" value="1"/>
</dbReference>
<evidence type="ECO:0008006" key="8">
    <source>
        <dbReference type="Google" id="ProtNLM"/>
    </source>
</evidence>
<comment type="similarity">
    <text evidence="1 4">Belongs to the universal ribosomal protein uL22 family.</text>
</comment>
<dbReference type="InterPro" id="IPR047867">
    <property type="entry name" value="Ribosomal_uL22_bac/org-type"/>
</dbReference>
<accession>W6MR54</accession>
<dbReference type="GO" id="GO:0003735">
    <property type="term" value="F:structural constituent of ribosome"/>
    <property type="evidence" value="ECO:0007669"/>
    <property type="project" value="EnsemblFungi"/>
</dbReference>
<evidence type="ECO:0000313" key="6">
    <source>
        <dbReference type="EMBL" id="CDK28838.1"/>
    </source>
</evidence>
<reference evidence="6" key="2">
    <citation type="submission" date="2014-02" db="EMBL/GenBank/DDBJ databases">
        <title>Complete DNA sequence of /Kuraishia capsulata/ illustrates novel genomic features among budding yeasts (/Saccharomycotina/).</title>
        <authorList>
            <person name="Morales L."/>
            <person name="Noel B."/>
            <person name="Porcel B."/>
            <person name="Marcet-Houben M."/>
            <person name="Hullo M-F."/>
            <person name="Sacerdot C."/>
            <person name="Tekaia F."/>
            <person name="Leh-Louis V."/>
            <person name="Despons L."/>
            <person name="Khanna V."/>
            <person name="Aury J-M."/>
            <person name="Barbe V."/>
            <person name="Couloux A."/>
            <person name="Labadie K."/>
            <person name="Pelletier E."/>
            <person name="Souciet J-L."/>
            <person name="Boekhout T."/>
            <person name="Gabaldon T."/>
            <person name="Wincker P."/>
            <person name="Dujon B."/>
        </authorList>
    </citation>
    <scope>NUCLEOTIDE SEQUENCE</scope>
    <source>
        <strain evidence="6">CBS 1993</strain>
    </source>
</reference>
<dbReference type="GeneID" id="34522216"/>
<protein>
    <recommendedName>
        <fullName evidence="8">Ribosomal protein L22</fullName>
    </recommendedName>
</protein>
<dbReference type="GO" id="GO:0005762">
    <property type="term" value="C:mitochondrial large ribosomal subunit"/>
    <property type="evidence" value="ECO:0007669"/>
    <property type="project" value="EnsemblFungi"/>
</dbReference>
<dbReference type="GO" id="GO:0006412">
    <property type="term" value="P:translation"/>
    <property type="evidence" value="ECO:0007669"/>
    <property type="project" value="InterPro"/>
</dbReference>
<dbReference type="OrthoDB" id="416470at2759"/>
<dbReference type="PANTHER" id="PTHR13501:SF8">
    <property type="entry name" value="LARGE RIBOSOMAL SUBUNIT PROTEIN UL22M"/>
    <property type="match status" value="1"/>
</dbReference>
<dbReference type="HOGENOM" id="CLU_081667_0_0_1"/>
<dbReference type="STRING" id="1382522.W6MR54"/>
<dbReference type="SUPFAM" id="SSF54843">
    <property type="entry name" value="Ribosomal protein L22"/>
    <property type="match status" value="1"/>
</dbReference>